<gene>
    <name evidence="2" type="ORF">DSM107014_16800</name>
</gene>
<feature type="domain" description="Putative restriction endonuclease" evidence="1">
    <location>
        <begin position="16"/>
        <end position="193"/>
    </location>
</feature>
<proteinExistence type="predicted"/>
<evidence type="ECO:0000259" key="1">
    <source>
        <dbReference type="Pfam" id="PF05685"/>
    </source>
</evidence>
<dbReference type="InterPro" id="IPR011335">
    <property type="entry name" value="Restrct_endonuc-II-like"/>
</dbReference>
<sequence length="204" mass="23413">MVAIGIKKLSFGEFLREYPEGKFELINGDLVKLEAIRAHKNISRFLVQAFHRESERLGLDYIVDKDIIIRTVTKKAEERGSIPDVSVVKASIWNANVTTYGAITEPLELAVEVVSTNWEDDYIDKLDEYERLGIKEYWIVDYLAIASRSYLGNPKVTTVFVYNLKEGKYQQQAFENQTQIVSELFPELKITVEQILEVSGMNKL</sequence>
<dbReference type="EMBL" id="JADQBC010000143">
    <property type="protein sequence ID" value="MBR8829528.1"/>
    <property type="molecule type" value="Genomic_DNA"/>
</dbReference>
<dbReference type="Proteomes" id="UP000767446">
    <property type="component" value="Unassembled WGS sequence"/>
</dbReference>
<keyword evidence="2" id="KW-0255">Endonuclease</keyword>
<organism evidence="2 3">
    <name type="scientific">Gomphosphaeria aponina SAG 52.96 = DSM 107014</name>
    <dbReference type="NCBI Taxonomy" id="1521640"/>
    <lineage>
        <taxon>Bacteria</taxon>
        <taxon>Bacillati</taxon>
        <taxon>Cyanobacteriota</taxon>
        <taxon>Cyanophyceae</taxon>
        <taxon>Oscillatoriophycideae</taxon>
        <taxon>Chroococcales</taxon>
        <taxon>Gomphosphaeriaceae</taxon>
        <taxon>Gomphosphaeria</taxon>
    </lineage>
</organism>
<dbReference type="PANTHER" id="PTHR34107:SF2">
    <property type="entry name" value="SLL0888 PROTEIN"/>
    <property type="match status" value="1"/>
</dbReference>
<accession>A0A941JQV5</accession>
<dbReference type="InterPro" id="IPR012296">
    <property type="entry name" value="Nuclease_put_TT1808"/>
</dbReference>
<dbReference type="InterPro" id="IPR008538">
    <property type="entry name" value="Uma2"/>
</dbReference>
<reference evidence="2" key="1">
    <citation type="submission" date="2021-02" db="EMBL/GenBank/DDBJ databases">
        <title>Metagenome analyses of Stigonema ocellatum DSM 106950, Chlorogloea purpurea SAG 13.99 and Gomphosphaeria aponina DSM 107014.</title>
        <authorList>
            <person name="Marter P."/>
            <person name="Huang S."/>
        </authorList>
    </citation>
    <scope>NUCLEOTIDE SEQUENCE</scope>
    <source>
        <strain evidence="2">JP213</strain>
    </source>
</reference>
<name>A0A941JQV5_9CHRO</name>
<keyword evidence="2" id="KW-0540">Nuclease</keyword>
<dbReference type="Pfam" id="PF05685">
    <property type="entry name" value="Uma2"/>
    <property type="match status" value="1"/>
</dbReference>
<dbReference type="GO" id="GO:0004519">
    <property type="term" value="F:endonuclease activity"/>
    <property type="evidence" value="ECO:0007669"/>
    <property type="project" value="UniProtKB-KW"/>
</dbReference>
<dbReference type="CDD" id="cd06260">
    <property type="entry name" value="DUF820-like"/>
    <property type="match status" value="1"/>
</dbReference>
<protein>
    <submittedName>
        <fullName evidence="2">Uma2 family endonuclease</fullName>
    </submittedName>
</protein>
<dbReference type="PANTHER" id="PTHR34107">
    <property type="entry name" value="SLL0198 PROTEIN-RELATED"/>
    <property type="match status" value="1"/>
</dbReference>
<dbReference type="Gene3D" id="3.90.1570.10">
    <property type="entry name" value="tt1808, chain A"/>
    <property type="match status" value="1"/>
</dbReference>
<comment type="caution">
    <text evidence="2">The sequence shown here is derived from an EMBL/GenBank/DDBJ whole genome shotgun (WGS) entry which is preliminary data.</text>
</comment>
<evidence type="ECO:0000313" key="3">
    <source>
        <dbReference type="Proteomes" id="UP000767446"/>
    </source>
</evidence>
<evidence type="ECO:0000313" key="2">
    <source>
        <dbReference type="EMBL" id="MBR8829528.1"/>
    </source>
</evidence>
<keyword evidence="2" id="KW-0378">Hydrolase</keyword>
<dbReference type="SUPFAM" id="SSF52980">
    <property type="entry name" value="Restriction endonuclease-like"/>
    <property type="match status" value="1"/>
</dbReference>
<dbReference type="AlphaFoldDB" id="A0A941JQV5"/>